<reference evidence="1 2" key="1">
    <citation type="journal article" date="2021" name="Front. Genet.">
        <title>Chromosome-Level Genome Assembly Reveals Significant Gene Expansion in the Toll and IMD Signaling Pathways of Dendrolimus kikuchii.</title>
        <authorList>
            <person name="Zhou J."/>
            <person name="Wu P."/>
            <person name="Xiong Z."/>
            <person name="Liu N."/>
            <person name="Zhao N."/>
            <person name="Ji M."/>
            <person name="Qiu Y."/>
            <person name="Yang B."/>
        </authorList>
    </citation>
    <scope>NUCLEOTIDE SEQUENCE [LARGE SCALE GENOMIC DNA]</scope>
    <source>
        <strain evidence="1">Ann1</strain>
    </source>
</reference>
<keyword evidence="2" id="KW-1185">Reference proteome</keyword>
<sequence>MEQLYAVGVSCILFIQYWFAESVRYFELVNTLSNPHHVIETLFPVMCTIDSVFAAQLLLCLSVGGWLNSIMKWWLLEDRPYWWVRETSFYPNNRRPQLRQFHQTCETGPGCPSGHTATTAMLLMLAIMWISHVMNDRKVHIWWWKYLIFPLFAVILGSVVLARMFVASHFPHQCLLGALVVIISNYYQFLINISQDLSCGFAKHVRNLWRYVAVQTFSMSRHYYNINNILRSSYCLCLTEHALFTATSLILRKAFRWCESPEDIHVSTTPVYALVESTAHIFGWAMSVTPAVAEYRHYTKNRSVILAIFTSAIIASAFKLFQDNICKANALWFYAVQFLLGACKCMLLLRVVPAVAVWPYPRPIKDKTE</sequence>
<organism evidence="1 2">
    <name type="scientific">Dendrolimus kikuchii</name>
    <dbReference type="NCBI Taxonomy" id="765133"/>
    <lineage>
        <taxon>Eukaryota</taxon>
        <taxon>Metazoa</taxon>
        <taxon>Ecdysozoa</taxon>
        <taxon>Arthropoda</taxon>
        <taxon>Hexapoda</taxon>
        <taxon>Insecta</taxon>
        <taxon>Pterygota</taxon>
        <taxon>Neoptera</taxon>
        <taxon>Endopterygota</taxon>
        <taxon>Lepidoptera</taxon>
        <taxon>Glossata</taxon>
        <taxon>Ditrysia</taxon>
        <taxon>Bombycoidea</taxon>
        <taxon>Lasiocampidae</taxon>
        <taxon>Dendrolimus</taxon>
    </lineage>
</organism>
<proteinExistence type="predicted"/>
<dbReference type="Proteomes" id="UP000824533">
    <property type="component" value="Linkage Group LG28"/>
</dbReference>
<accession>A0ACC1CFE4</accession>
<dbReference type="EMBL" id="CM034414">
    <property type="protein sequence ID" value="KAJ0170281.1"/>
    <property type="molecule type" value="Genomic_DNA"/>
</dbReference>
<name>A0ACC1CFE4_9NEOP</name>
<protein>
    <submittedName>
        <fullName evidence="1">Uncharacterized protein</fullName>
    </submittedName>
</protein>
<evidence type="ECO:0000313" key="2">
    <source>
        <dbReference type="Proteomes" id="UP000824533"/>
    </source>
</evidence>
<evidence type="ECO:0000313" key="1">
    <source>
        <dbReference type="EMBL" id="KAJ0170281.1"/>
    </source>
</evidence>
<gene>
    <name evidence="1" type="ORF">K1T71_014209</name>
</gene>
<comment type="caution">
    <text evidence="1">The sequence shown here is derived from an EMBL/GenBank/DDBJ whole genome shotgun (WGS) entry which is preliminary data.</text>
</comment>